<keyword evidence="3" id="KW-1185">Reference proteome</keyword>
<evidence type="ECO:0008006" key="4">
    <source>
        <dbReference type="Google" id="ProtNLM"/>
    </source>
</evidence>
<dbReference type="AlphaFoldDB" id="A0A5Q3QAN7"/>
<dbReference type="Proteomes" id="UP000371041">
    <property type="component" value="Chromosome"/>
</dbReference>
<evidence type="ECO:0000256" key="1">
    <source>
        <dbReference type="SAM" id="SignalP"/>
    </source>
</evidence>
<dbReference type="EMBL" id="CP045929">
    <property type="protein sequence ID" value="QGK71453.1"/>
    <property type="molecule type" value="Genomic_DNA"/>
</dbReference>
<protein>
    <recommendedName>
        <fullName evidence="4">VCBS repeat-containing protein</fullName>
    </recommendedName>
</protein>
<gene>
    <name evidence="2" type="ORF">GIY23_19785</name>
</gene>
<dbReference type="SUPFAM" id="SSF69318">
    <property type="entry name" value="Integrin alpha N-terminal domain"/>
    <property type="match status" value="1"/>
</dbReference>
<sequence length="220" mass="23114">MLGKAGKLVAVGFAGTLLITPGIAAAQGDEFEEHTVKADVDGDGRADGVTLREVSEDTHALIFGLAGEQIDTTYPGNASFPLQKPRPTDVNLDGSHEVIVTEYVGANTLTFNVRDYDPASGIRSVSTEDGAPLKLFEGGGVSGNSGYSCLDDHTGTRELVSVTAHVTSTPDDTPLFSGERVSYLVDNGVATETHRAEFNDVPREDPVMETNPESCGVSVS</sequence>
<accession>A0A5Q3QAN7</accession>
<evidence type="ECO:0000313" key="2">
    <source>
        <dbReference type="EMBL" id="QGK71453.1"/>
    </source>
</evidence>
<proteinExistence type="predicted"/>
<name>A0A5Q3QAN7_9PSEU</name>
<reference evidence="3" key="1">
    <citation type="submission" date="2019-11" db="EMBL/GenBank/DDBJ databases">
        <title>The complete genome sequence of Saccharopolyspora sp. E2A.</title>
        <authorList>
            <person name="Zhang G."/>
        </authorList>
    </citation>
    <scope>NUCLEOTIDE SEQUENCE [LARGE SCALE GENOMIC DNA]</scope>
    <source>
        <strain evidence="3">E2A</strain>
    </source>
</reference>
<dbReference type="RefSeq" id="WP_154078029.1">
    <property type="nucleotide sequence ID" value="NZ_CP045929.1"/>
</dbReference>
<organism evidence="2 3">
    <name type="scientific">Allosaccharopolyspora coralli</name>
    <dbReference type="NCBI Taxonomy" id="2665642"/>
    <lineage>
        <taxon>Bacteria</taxon>
        <taxon>Bacillati</taxon>
        <taxon>Actinomycetota</taxon>
        <taxon>Actinomycetes</taxon>
        <taxon>Pseudonocardiales</taxon>
        <taxon>Pseudonocardiaceae</taxon>
        <taxon>Allosaccharopolyspora</taxon>
    </lineage>
</organism>
<evidence type="ECO:0000313" key="3">
    <source>
        <dbReference type="Proteomes" id="UP000371041"/>
    </source>
</evidence>
<feature type="signal peptide" evidence="1">
    <location>
        <begin position="1"/>
        <end position="26"/>
    </location>
</feature>
<feature type="chain" id="PRO_5024316173" description="VCBS repeat-containing protein" evidence="1">
    <location>
        <begin position="27"/>
        <end position="220"/>
    </location>
</feature>
<dbReference type="KEGG" id="sace:GIY23_19785"/>
<dbReference type="InterPro" id="IPR028994">
    <property type="entry name" value="Integrin_alpha_N"/>
</dbReference>
<keyword evidence="1" id="KW-0732">Signal</keyword>